<evidence type="ECO:0000313" key="1">
    <source>
        <dbReference type="EMBL" id="ELU39127.1"/>
    </source>
</evidence>
<dbReference type="AlphaFoldDB" id="L8WQR7"/>
<name>L8WQR7_THACA</name>
<comment type="caution">
    <text evidence="1">The sequence shown here is derived from an EMBL/GenBank/DDBJ whole genome shotgun (WGS) entry which is preliminary data.</text>
</comment>
<protein>
    <submittedName>
        <fullName evidence="1">Uncharacterized protein</fullName>
    </submittedName>
</protein>
<sequence length="58" mass="6832">MESPTSSDLRRIREFMLGVEEVKMMHESVTNIECMPEVEVHRRFMGDSYTSRQLSQPL</sequence>
<accession>L8WQR7</accession>
<proteinExistence type="predicted"/>
<organism evidence="1 2">
    <name type="scientific">Thanatephorus cucumeris (strain AG1-IA)</name>
    <name type="common">Rice sheath blight fungus</name>
    <name type="synonym">Rhizoctonia solani</name>
    <dbReference type="NCBI Taxonomy" id="983506"/>
    <lineage>
        <taxon>Eukaryota</taxon>
        <taxon>Fungi</taxon>
        <taxon>Dikarya</taxon>
        <taxon>Basidiomycota</taxon>
        <taxon>Agaricomycotina</taxon>
        <taxon>Agaricomycetes</taxon>
        <taxon>Cantharellales</taxon>
        <taxon>Ceratobasidiaceae</taxon>
        <taxon>Rhizoctonia</taxon>
        <taxon>Rhizoctonia solani AG-1</taxon>
    </lineage>
</organism>
<reference evidence="1 2" key="1">
    <citation type="journal article" date="2013" name="Nat. Commun.">
        <title>The evolution and pathogenic mechanisms of the rice sheath blight pathogen.</title>
        <authorList>
            <person name="Zheng A."/>
            <person name="Lin R."/>
            <person name="Xu L."/>
            <person name="Qin P."/>
            <person name="Tang C."/>
            <person name="Ai P."/>
            <person name="Zhang D."/>
            <person name="Liu Y."/>
            <person name="Sun Z."/>
            <person name="Feng H."/>
            <person name="Wang Y."/>
            <person name="Chen Y."/>
            <person name="Liang X."/>
            <person name="Fu R."/>
            <person name="Li Q."/>
            <person name="Zhang J."/>
            <person name="Yu X."/>
            <person name="Xie Z."/>
            <person name="Ding L."/>
            <person name="Guan P."/>
            <person name="Tang J."/>
            <person name="Liang Y."/>
            <person name="Wang S."/>
            <person name="Deng Q."/>
            <person name="Li S."/>
            <person name="Zhu J."/>
            <person name="Wang L."/>
            <person name="Liu H."/>
            <person name="Li P."/>
        </authorList>
    </citation>
    <scope>NUCLEOTIDE SEQUENCE [LARGE SCALE GENOMIC DNA]</scope>
    <source>
        <strain evidence="2">AG-1 IA</strain>
    </source>
</reference>
<dbReference type="Proteomes" id="UP000011668">
    <property type="component" value="Unassembled WGS sequence"/>
</dbReference>
<gene>
    <name evidence="1" type="ORF">AG1IA_06841</name>
</gene>
<dbReference type="HOGENOM" id="CLU_2980705_0_0_1"/>
<keyword evidence="2" id="KW-1185">Reference proteome</keyword>
<evidence type="ECO:0000313" key="2">
    <source>
        <dbReference type="Proteomes" id="UP000011668"/>
    </source>
</evidence>
<dbReference type="EMBL" id="AFRT01001900">
    <property type="protein sequence ID" value="ELU39127.1"/>
    <property type="molecule type" value="Genomic_DNA"/>
</dbReference>